<dbReference type="RefSeq" id="XP_062642850.1">
    <property type="nucleotide sequence ID" value="XM_062789610.1"/>
</dbReference>
<dbReference type="SMART" id="SM00220">
    <property type="entry name" value="S_TKc"/>
    <property type="match status" value="1"/>
</dbReference>
<dbReference type="SUPFAM" id="SSF56112">
    <property type="entry name" value="Protein kinase-like (PK-like)"/>
    <property type="match status" value="1"/>
</dbReference>
<dbReference type="Gene3D" id="1.10.510.10">
    <property type="entry name" value="Transferase(Phosphotransferase) domain 1"/>
    <property type="match status" value="1"/>
</dbReference>
<comment type="caution">
    <text evidence="2">The sequence shown here is derived from an EMBL/GenBank/DDBJ whole genome shotgun (WGS) entry which is preliminary data.</text>
</comment>
<dbReference type="PANTHER" id="PTHR24359">
    <property type="entry name" value="SERINE/THREONINE-PROTEIN KINASE SBK1"/>
    <property type="match status" value="1"/>
</dbReference>
<reference evidence="2" key="1">
    <citation type="journal article" date="2023" name="Mol. Phylogenet. Evol.">
        <title>Genome-scale phylogeny and comparative genomics of the fungal order Sordariales.</title>
        <authorList>
            <person name="Hensen N."/>
            <person name="Bonometti L."/>
            <person name="Westerberg I."/>
            <person name="Brannstrom I.O."/>
            <person name="Guillou S."/>
            <person name="Cros-Aarteil S."/>
            <person name="Calhoun S."/>
            <person name="Haridas S."/>
            <person name="Kuo A."/>
            <person name="Mondo S."/>
            <person name="Pangilinan J."/>
            <person name="Riley R."/>
            <person name="LaButti K."/>
            <person name="Andreopoulos B."/>
            <person name="Lipzen A."/>
            <person name="Chen C."/>
            <person name="Yan M."/>
            <person name="Daum C."/>
            <person name="Ng V."/>
            <person name="Clum A."/>
            <person name="Steindorff A."/>
            <person name="Ohm R.A."/>
            <person name="Martin F."/>
            <person name="Silar P."/>
            <person name="Natvig D.O."/>
            <person name="Lalanne C."/>
            <person name="Gautier V."/>
            <person name="Ament-Velasquez S.L."/>
            <person name="Kruys A."/>
            <person name="Hutchinson M.I."/>
            <person name="Powell A.J."/>
            <person name="Barry K."/>
            <person name="Miller A.N."/>
            <person name="Grigoriev I.V."/>
            <person name="Debuchy R."/>
            <person name="Gladieux P."/>
            <person name="Hiltunen Thoren M."/>
            <person name="Johannesson H."/>
        </authorList>
    </citation>
    <scope>NUCLEOTIDE SEQUENCE</scope>
    <source>
        <strain evidence="2">CBS 731.68</strain>
    </source>
</reference>
<evidence type="ECO:0000313" key="3">
    <source>
        <dbReference type="Proteomes" id="UP001302602"/>
    </source>
</evidence>
<evidence type="ECO:0000259" key="1">
    <source>
        <dbReference type="PROSITE" id="PS50011"/>
    </source>
</evidence>
<reference evidence="2" key="2">
    <citation type="submission" date="2023-05" db="EMBL/GenBank/DDBJ databases">
        <authorList>
            <consortium name="Lawrence Berkeley National Laboratory"/>
            <person name="Steindorff A."/>
            <person name="Hensen N."/>
            <person name="Bonometti L."/>
            <person name="Westerberg I."/>
            <person name="Brannstrom I.O."/>
            <person name="Guillou S."/>
            <person name="Cros-Aarteil S."/>
            <person name="Calhoun S."/>
            <person name="Haridas S."/>
            <person name="Kuo A."/>
            <person name="Mondo S."/>
            <person name="Pangilinan J."/>
            <person name="Riley R."/>
            <person name="Labutti K."/>
            <person name="Andreopoulos B."/>
            <person name="Lipzen A."/>
            <person name="Chen C."/>
            <person name="Yanf M."/>
            <person name="Daum C."/>
            <person name="Ng V."/>
            <person name="Clum A."/>
            <person name="Ohm R."/>
            <person name="Martin F."/>
            <person name="Silar P."/>
            <person name="Natvig D."/>
            <person name="Lalanne C."/>
            <person name="Gautier V."/>
            <person name="Ament-Velasquez S.L."/>
            <person name="Kruys A."/>
            <person name="Hutchinson M.I."/>
            <person name="Powell A.J."/>
            <person name="Barry K."/>
            <person name="Miller A.N."/>
            <person name="Grigoriev I.V."/>
            <person name="Debuchy R."/>
            <person name="Gladieux P."/>
            <person name="Thoren M.H."/>
            <person name="Johannesson H."/>
        </authorList>
    </citation>
    <scope>NUCLEOTIDE SEQUENCE</scope>
    <source>
        <strain evidence="2">CBS 731.68</strain>
    </source>
</reference>
<dbReference type="PANTHER" id="PTHR24359:SF37">
    <property type="entry name" value="PROTEIN KINASE DOMAIN-CONTAINING PROTEIN"/>
    <property type="match status" value="1"/>
</dbReference>
<keyword evidence="2" id="KW-0808">Transferase</keyword>
<organism evidence="2 3">
    <name type="scientific">Parathielavia appendiculata</name>
    <dbReference type="NCBI Taxonomy" id="2587402"/>
    <lineage>
        <taxon>Eukaryota</taxon>
        <taxon>Fungi</taxon>
        <taxon>Dikarya</taxon>
        <taxon>Ascomycota</taxon>
        <taxon>Pezizomycotina</taxon>
        <taxon>Sordariomycetes</taxon>
        <taxon>Sordariomycetidae</taxon>
        <taxon>Sordariales</taxon>
        <taxon>Chaetomiaceae</taxon>
        <taxon>Parathielavia</taxon>
    </lineage>
</organism>
<keyword evidence="2" id="KW-0418">Kinase</keyword>
<proteinExistence type="predicted"/>
<dbReference type="Proteomes" id="UP001302602">
    <property type="component" value="Unassembled WGS sequence"/>
</dbReference>
<dbReference type="PROSITE" id="PS50011">
    <property type="entry name" value="PROTEIN_KINASE_DOM"/>
    <property type="match status" value="1"/>
</dbReference>
<sequence length="346" mass="39176">MLRQLGGKKPHTVKLLATFRHGRTYSLLFPWAECDLLMYWKRDRDTGHQGKTPTLILWVAHQCHGLLEALHWIHGCDPSNMVKDRQNQPLYGRHGDIKPENILWYKQDLDGPHALASGELVLSDFGLSALNHRQSRSNVKNGDFQHTTTYASPESVLPDELISRSIDIWALGCVYLEFVTWVVGGSSLVGEFQGARLSPFLGSLHSNDVFWEVQELEVPTAENQKHVTVWIKNLRERTEATNFIHDFLDIIANHMLVIEKKDRATVDQLLPRFSAIKANCDQDSSYYTEPSTRTGDAVVAQIPAAQTLNIHTRVAIRRASQALPRYTGQAEVRPQRNEAAYLKPPA</sequence>
<name>A0AAN6YZ66_9PEZI</name>
<protein>
    <submittedName>
        <fullName evidence="2">Kinase-like protein</fullName>
    </submittedName>
</protein>
<accession>A0AAN6YZ66</accession>
<dbReference type="InterPro" id="IPR000719">
    <property type="entry name" value="Prot_kinase_dom"/>
</dbReference>
<dbReference type="GO" id="GO:0004674">
    <property type="term" value="F:protein serine/threonine kinase activity"/>
    <property type="evidence" value="ECO:0007669"/>
    <property type="project" value="TreeGrafter"/>
</dbReference>
<keyword evidence="3" id="KW-1185">Reference proteome</keyword>
<dbReference type="EMBL" id="MU853254">
    <property type="protein sequence ID" value="KAK4119077.1"/>
    <property type="molecule type" value="Genomic_DNA"/>
</dbReference>
<gene>
    <name evidence="2" type="ORF">N657DRAFT_582412</name>
</gene>
<feature type="domain" description="Protein kinase" evidence="1">
    <location>
        <begin position="1"/>
        <end position="276"/>
    </location>
</feature>
<dbReference type="InterPro" id="IPR011009">
    <property type="entry name" value="Kinase-like_dom_sf"/>
</dbReference>
<evidence type="ECO:0000313" key="2">
    <source>
        <dbReference type="EMBL" id="KAK4119077.1"/>
    </source>
</evidence>
<dbReference type="GO" id="GO:0005524">
    <property type="term" value="F:ATP binding"/>
    <property type="evidence" value="ECO:0007669"/>
    <property type="project" value="InterPro"/>
</dbReference>
<dbReference type="AlphaFoldDB" id="A0AAN6YZ66"/>
<dbReference type="GeneID" id="87826380"/>
<dbReference type="Pfam" id="PF00069">
    <property type="entry name" value="Pkinase"/>
    <property type="match status" value="1"/>
</dbReference>